<evidence type="ECO:0000313" key="4">
    <source>
        <dbReference type="Proteomes" id="UP000068026"/>
    </source>
</evidence>
<accession>A0A0X1U8K6</accession>
<dbReference type="EMBL" id="FQUA01000015">
    <property type="protein sequence ID" value="SHF06157.1"/>
    <property type="molecule type" value="Genomic_DNA"/>
</dbReference>
<dbReference type="PANTHER" id="PTHR36450:SF1">
    <property type="entry name" value="THIOREDOXIN"/>
    <property type="match status" value="1"/>
</dbReference>
<dbReference type="InterPro" id="IPR012336">
    <property type="entry name" value="Thioredoxin-like_fold"/>
</dbReference>
<organism evidence="3 5">
    <name type="scientific">Anaerotignum propionicum DSM 1682</name>
    <dbReference type="NCBI Taxonomy" id="991789"/>
    <lineage>
        <taxon>Bacteria</taxon>
        <taxon>Bacillati</taxon>
        <taxon>Bacillota</taxon>
        <taxon>Clostridia</taxon>
        <taxon>Lachnospirales</taxon>
        <taxon>Anaerotignaceae</taxon>
        <taxon>Anaerotignum</taxon>
    </lineage>
</organism>
<dbReference type="PANTHER" id="PTHR36450">
    <property type="entry name" value="THIOREDOXIN"/>
    <property type="match status" value="1"/>
</dbReference>
<dbReference type="OrthoDB" id="9800630at2"/>
<dbReference type="EMBL" id="CP014223">
    <property type="protein sequence ID" value="AMJ41263.1"/>
    <property type="molecule type" value="Genomic_DNA"/>
</dbReference>
<dbReference type="Proteomes" id="UP000068026">
    <property type="component" value="Chromosome"/>
</dbReference>
<gene>
    <name evidence="2" type="ORF">CPRO_16730</name>
    <name evidence="3" type="ORF">SAMN02745151_02652</name>
</gene>
<sequence length="145" mass="15665">MALFGFGKKKNTEKELVVQCGCEGMCKPSEIAAKKDVDTENIKSSHCCCEEAETMAETEKVKVSGLSVKVLGSGCTKCNQLETATLEALKELEMDTTIDHVTDFTQIAAYGVMTTPALVVNGKVVSFGKVLKKDEVVKILQKVRG</sequence>
<evidence type="ECO:0000313" key="5">
    <source>
        <dbReference type="Proteomes" id="UP000184204"/>
    </source>
</evidence>
<evidence type="ECO:0000313" key="2">
    <source>
        <dbReference type="EMBL" id="AMJ41263.1"/>
    </source>
</evidence>
<dbReference type="SUPFAM" id="SSF52833">
    <property type="entry name" value="Thioredoxin-like"/>
    <property type="match status" value="1"/>
</dbReference>
<reference evidence="3" key="3">
    <citation type="submission" date="2016-11" db="EMBL/GenBank/DDBJ databases">
        <authorList>
            <person name="Varghese N."/>
            <person name="Submissions S."/>
        </authorList>
    </citation>
    <scope>NUCLEOTIDE SEQUENCE</scope>
    <source>
        <strain evidence="3">DSM 1682</strain>
    </source>
</reference>
<dbReference type="AlphaFoldDB" id="A0A0X1U8K6"/>
<reference evidence="5" key="4">
    <citation type="submission" date="2016-11" db="EMBL/GenBank/DDBJ databases">
        <authorList>
            <person name="Jaros S."/>
            <person name="Januszkiewicz K."/>
            <person name="Wedrychowicz H."/>
        </authorList>
    </citation>
    <scope>NUCLEOTIDE SEQUENCE [LARGE SCALE GENOMIC DNA]</scope>
    <source>
        <strain evidence="5">DSM 1682</strain>
    </source>
</reference>
<evidence type="ECO:0000259" key="1">
    <source>
        <dbReference type="Pfam" id="PF13192"/>
    </source>
</evidence>
<dbReference type="RefSeq" id="WP_066050163.1">
    <property type="nucleotide sequence ID" value="NZ_CP014223.1"/>
</dbReference>
<dbReference type="Pfam" id="PF13192">
    <property type="entry name" value="Thioredoxin_3"/>
    <property type="match status" value="1"/>
</dbReference>
<dbReference type="InterPro" id="IPR036249">
    <property type="entry name" value="Thioredoxin-like_sf"/>
</dbReference>
<evidence type="ECO:0000313" key="3">
    <source>
        <dbReference type="EMBL" id="SHF06157.1"/>
    </source>
</evidence>
<reference evidence="2 4" key="1">
    <citation type="journal article" date="2016" name="Genome Announc.">
        <title>Complete Genome Sequence of the Amino Acid-Fermenting Clostridium propionicum X2 (DSM 1682).</title>
        <authorList>
            <person name="Poehlein A."/>
            <person name="Schlien K."/>
            <person name="Chowdhury N.P."/>
            <person name="Gottschalk G."/>
            <person name="Buckel W."/>
            <person name="Daniel R."/>
        </authorList>
    </citation>
    <scope>NUCLEOTIDE SEQUENCE [LARGE SCALE GENOMIC DNA]</scope>
    <source>
        <strain evidence="2 4">X2</strain>
    </source>
</reference>
<keyword evidence="4" id="KW-1185">Reference proteome</keyword>
<name>A0A0X1U8K6_ANAPI</name>
<dbReference type="Proteomes" id="UP000184204">
    <property type="component" value="Unassembled WGS sequence"/>
</dbReference>
<feature type="domain" description="Thioredoxin-like fold" evidence="1">
    <location>
        <begin position="67"/>
        <end position="141"/>
    </location>
</feature>
<dbReference type="Gene3D" id="3.40.30.10">
    <property type="entry name" value="Glutaredoxin"/>
    <property type="match status" value="1"/>
</dbReference>
<dbReference type="InterPro" id="IPR005243">
    <property type="entry name" value="THIRX-like_proc"/>
</dbReference>
<proteinExistence type="predicted"/>
<reference evidence="4" key="2">
    <citation type="submission" date="2016-01" db="EMBL/GenBank/DDBJ databases">
        <authorList>
            <person name="Poehlein A."/>
            <person name="Schlien K."/>
            <person name="Gottschalk G."/>
            <person name="Buckel W."/>
            <person name="Daniel R."/>
        </authorList>
    </citation>
    <scope>NUCLEOTIDE SEQUENCE [LARGE SCALE GENOMIC DNA]</scope>
    <source>
        <strain evidence="4">X2</strain>
    </source>
</reference>
<dbReference type="NCBIfam" id="TIGR00412">
    <property type="entry name" value="redox_disulf_2"/>
    <property type="match status" value="1"/>
</dbReference>
<protein>
    <submittedName>
        <fullName evidence="3">Small redox-active disulfide protein 2</fullName>
    </submittedName>
</protein>
<dbReference type="KEGG" id="cpro:CPRO_16730"/>